<sequence length="71" mass="8318">MTITLQKPFFPFWNSFSLDHAQSRGLSCQLYSDHCLLENTSAVDDTIFLYFSVVEYDFLSLNTNFITFYLT</sequence>
<name>A0A0K2VBF9_LEPSM</name>
<proteinExistence type="predicted"/>
<evidence type="ECO:0000313" key="1">
    <source>
        <dbReference type="EMBL" id="CDW47853.1"/>
    </source>
</evidence>
<organism evidence="1">
    <name type="scientific">Lepeophtheirus salmonis</name>
    <name type="common">Salmon louse</name>
    <name type="synonym">Caligus salmonis</name>
    <dbReference type="NCBI Taxonomy" id="72036"/>
    <lineage>
        <taxon>Eukaryota</taxon>
        <taxon>Metazoa</taxon>
        <taxon>Ecdysozoa</taxon>
        <taxon>Arthropoda</taxon>
        <taxon>Crustacea</taxon>
        <taxon>Multicrustacea</taxon>
        <taxon>Hexanauplia</taxon>
        <taxon>Copepoda</taxon>
        <taxon>Siphonostomatoida</taxon>
        <taxon>Caligidae</taxon>
        <taxon>Lepeophtheirus</taxon>
    </lineage>
</organism>
<reference evidence="1" key="1">
    <citation type="submission" date="2014-05" db="EMBL/GenBank/DDBJ databases">
        <authorList>
            <person name="Chronopoulou M."/>
        </authorList>
    </citation>
    <scope>NUCLEOTIDE SEQUENCE</scope>
    <source>
        <tissue evidence="1">Whole organism</tissue>
    </source>
</reference>
<protein>
    <submittedName>
        <fullName evidence="1">Uncharacterized protein</fullName>
    </submittedName>
</protein>
<dbReference type="AlphaFoldDB" id="A0A0K2VBF9"/>
<accession>A0A0K2VBF9</accession>
<dbReference type="EMBL" id="HACA01030492">
    <property type="protein sequence ID" value="CDW47853.1"/>
    <property type="molecule type" value="Transcribed_RNA"/>
</dbReference>